<organism evidence="1 2">
    <name type="scientific">Algibacter marinivivus</name>
    <dbReference type="NCBI Taxonomy" id="2100723"/>
    <lineage>
        <taxon>Bacteria</taxon>
        <taxon>Pseudomonadati</taxon>
        <taxon>Bacteroidota</taxon>
        <taxon>Flavobacteriia</taxon>
        <taxon>Flavobacteriales</taxon>
        <taxon>Flavobacteriaceae</taxon>
        <taxon>Algibacter</taxon>
    </lineage>
</organism>
<accession>A0A2U2X4G3</accession>
<comment type="caution">
    <text evidence="1">The sequence shown here is derived from an EMBL/GenBank/DDBJ whole genome shotgun (WGS) entry which is preliminary data.</text>
</comment>
<dbReference type="Proteomes" id="UP000245375">
    <property type="component" value="Unassembled WGS sequence"/>
</dbReference>
<gene>
    <name evidence="1" type="ORF">DIS18_10540</name>
</gene>
<name>A0A2U2X4G3_9FLAO</name>
<reference evidence="1 2" key="2">
    <citation type="submission" date="2018-05" db="EMBL/GenBank/DDBJ databases">
        <title>Algibacter marinivivus sp. nov., isolated from sample around a algae.</title>
        <authorList>
            <person name="Zhong X."/>
        </authorList>
    </citation>
    <scope>NUCLEOTIDE SEQUENCE [LARGE SCALE GENOMIC DNA]</scope>
    <source>
        <strain evidence="1 2">ZY111</strain>
    </source>
</reference>
<evidence type="ECO:0000313" key="2">
    <source>
        <dbReference type="Proteomes" id="UP000245375"/>
    </source>
</evidence>
<evidence type="ECO:0000313" key="1">
    <source>
        <dbReference type="EMBL" id="PWH82667.1"/>
    </source>
</evidence>
<dbReference type="OrthoDB" id="56224at2"/>
<reference evidence="2" key="3">
    <citation type="submission" date="2018-05" db="EMBL/GenBank/DDBJ databases">
        <authorList>
            <person name="Lu D."/>
        </authorList>
    </citation>
    <scope>NUCLEOTIDE SEQUENCE [LARGE SCALE GENOMIC DNA]</scope>
    <source>
        <strain evidence="2">ZY111</strain>
    </source>
</reference>
<proteinExistence type="predicted"/>
<reference evidence="2" key="1">
    <citation type="submission" date="2018-05" db="EMBL/GenBank/DDBJ databases">
        <title>Algibacter marinivivus sp. nov., isolated from sample around a algae.</title>
        <authorList>
            <person name="Lu D."/>
        </authorList>
    </citation>
    <scope>NUCLEOTIDE SEQUENCE [LARGE SCALE GENOMIC DNA]</scope>
    <source>
        <strain evidence="2">ZY111</strain>
    </source>
</reference>
<protein>
    <submittedName>
        <fullName evidence="1">Uncharacterized protein</fullName>
    </submittedName>
</protein>
<keyword evidence="2" id="KW-1185">Reference proteome</keyword>
<sequence length="447" mass="51226">MIQKKLTKLVGLKKEDFDLFVKTKQIKLQPARLIPTLKTGDEMALTSIFLSTVRLVKEYRDGIFKSIKLNRAGKAYYYTEACFPDINQSRIDGLIIVVTKGVISDAVFFEMKNKNNGIDKTQIESYLSISKSLKVTKLVTVSNEFVADSSHSPVNVKVPRNIFLYHFSWTYLITKGRLLLFKNDLKIQDNDQVEIMSESLHYFENSVSGICGYIQMKAGWKELAESIRAQKTLKMSDEYIEEAVLSWYEEEKDMALLLSRRLGVLVKSSPKTKDSLKKDIKKIIKDNCITGELIIKNTASDIKILAEFERRIVSMSVKLTPPLNKGNKARITWIVKQLENCKRKNEASFMKLEKELFIEANIKYAQANIKVKLSEIEKLIDLTKDKDIQGFKIVINRGFGASFASVKKFIVLIEILVLEFYEGIVQYVSTWVQPTPKLIQKDNDLNL</sequence>
<dbReference type="RefSeq" id="WP_109353022.1">
    <property type="nucleotide sequence ID" value="NZ_QFRI01000002.1"/>
</dbReference>
<dbReference type="EMBL" id="QFRI01000002">
    <property type="protein sequence ID" value="PWH82667.1"/>
    <property type="molecule type" value="Genomic_DNA"/>
</dbReference>
<dbReference type="AlphaFoldDB" id="A0A2U2X4G3"/>